<sequence length="100" mass="11510">MQFKDCEFKYSQESASFEVIPKENIVIQQEDLCVCVKLVHSKTVVGTVKFWLNLELELLFANQDELVLTLPWTDMDGFKGTEKKGAKLFESISVKFKRSS</sequence>
<dbReference type="EMBL" id="BSXU01003932">
    <property type="protein sequence ID" value="GMG40579.1"/>
    <property type="molecule type" value="Genomic_DNA"/>
</dbReference>
<dbReference type="OrthoDB" id="16692at2759"/>
<dbReference type="Proteomes" id="UP001165063">
    <property type="component" value="Unassembled WGS sequence"/>
</dbReference>
<protein>
    <submittedName>
        <fullName evidence="1">Unnamed protein product</fullName>
    </submittedName>
</protein>
<gene>
    <name evidence="1" type="ORF">Amon01_000630800</name>
</gene>
<reference evidence="1" key="1">
    <citation type="submission" date="2023-04" db="EMBL/GenBank/DDBJ databases">
        <title>Ambrosiozyma monospora NBRC 1965.</title>
        <authorList>
            <person name="Ichikawa N."/>
            <person name="Sato H."/>
            <person name="Tonouchi N."/>
        </authorList>
    </citation>
    <scope>NUCLEOTIDE SEQUENCE</scope>
    <source>
        <strain evidence="1">NBRC 1965</strain>
    </source>
</reference>
<comment type="caution">
    <text evidence="1">The sequence shown here is derived from an EMBL/GenBank/DDBJ whole genome shotgun (WGS) entry which is preliminary data.</text>
</comment>
<proteinExistence type="predicted"/>
<accession>A0A9W7DIL2</accession>
<keyword evidence="2" id="KW-1185">Reference proteome</keyword>
<organism evidence="1 2">
    <name type="scientific">Ambrosiozyma monospora</name>
    <name type="common">Yeast</name>
    <name type="synonym">Endomycopsis monosporus</name>
    <dbReference type="NCBI Taxonomy" id="43982"/>
    <lineage>
        <taxon>Eukaryota</taxon>
        <taxon>Fungi</taxon>
        <taxon>Dikarya</taxon>
        <taxon>Ascomycota</taxon>
        <taxon>Saccharomycotina</taxon>
        <taxon>Pichiomycetes</taxon>
        <taxon>Pichiales</taxon>
        <taxon>Pichiaceae</taxon>
        <taxon>Ambrosiozyma</taxon>
    </lineage>
</organism>
<evidence type="ECO:0000313" key="1">
    <source>
        <dbReference type="EMBL" id="GMG40579.1"/>
    </source>
</evidence>
<dbReference type="AlphaFoldDB" id="A0A9W7DIL2"/>
<name>A0A9W7DIL2_AMBMO</name>
<evidence type="ECO:0000313" key="2">
    <source>
        <dbReference type="Proteomes" id="UP001165063"/>
    </source>
</evidence>